<gene>
    <name evidence="2" type="ORF">BKM31_35685</name>
</gene>
<dbReference type="EMBL" id="CP017717">
    <property type="protein sequence ID" value="AQZ66094.1"/>
    <property type="molecule type" value="Genomic_DNA"/>
</dbReference>
<organism evidence="2 3">
    <name type="scientific">[Actinomadura] parvosata subsp. kistnae</name>
    <dbReference type="NCBI Taxonomy" id="1909395"/>
    <lineage>
        <taxon>Bacteria</taxon>
        <taxon>Bacillati</taxon>
        <taxon>Actinomycetota</taxon>
        <taxon>Actinomycetes</taxon>
        <taxon>Streptosporangiales</taxon>
        <taxon>Streptosporangiaceae</taxon>
        <taxon>Nonomuraea</taxon>
    </lineage>
</organism>
<evidence type="ECO:0000313" key="2">
    <source>
        <dbReference type="EMBL" id="AQZ66094.1"/>
    </source>
</evidence>
<evidence type="ECO:0000313" key="3">
    <source>
        <dbReference type="Proteomes" id="UP000190797"/>
    </source>
</evidence>
<name>A0A1V0A7B1_9ACTN</name>
<evidence type="ECO:0000256" key="1">
    <source>
        <dbReference type="SAM" id="MobiDB-lite"/>
    </source>
</evidence>
<feature type="region of interest" description="Disordered" evidence="1">
    <location>
        <begin position="139"/>
        <end position="161"/>
    </location>
</feature>
<sequence>MLGKSFGNTFTAATGHLRGFQNALTKIRLRVGQSLDLVHLRETETGPATRVSRDMSDRLLVEKQPGLSHSYGNYWNARVRVSHALDGLSHLLLTSLHARVVRVAVHHDDVGLQPAHEPDARFDTRRDVLTDLAQTFEIRRAQPQRDTPGSEEGLDDTGKRRIGTALRDKDARIYISPHISKSTGSWI</sequence>
<dbReference type="Proteomes" id="UP000190797">
    <property type="component" value="Chromosome"/>
</dbReference>
<proteinExistence type="predicted"/>
<dbReference type="KEGG" id="noa:BKM31_35685"/>
<keyword evidence="3" id="KW-1185">Reference proteome</keyword>
<accession>A0A1V0A7B1</accession>
<dbReference type="AlphaFoldDB" id="A0A1V0A7B1"/>
<protein>
    <submittedName>
        <fullName evidence="2">Uncharacterized protein</fullName>
    </submittedName>
</protein>
<reference evidence="3" key="1">
    <citation type="journal article" date="2017" name="Med. Chem. Commun.">
        <title>Nonomuraea sp. ATCC 55076 harbours the largest actinomycete chromosome to date and the kistamicin biosynthetic gene cluster.</title>
        <authorList>
            <person name="Nazari B."/>
            <person name="Forneris C.C."/>
            <person name="Gibson M.I."/>
            <person name="Moon K."/>
            <person name="Schramma K.R."/>
            <person name="Seyedsayamdost M.R."/>
        </authorList>
    </citation>
    <scope>NUCLEOTIDE SEQUENCE [LARGE SCALE GENOMIC DNA]</scope>
    <source>
        <strain evidence="3">ATCC 55076</strain>
    </source>
</reference>